<sequence length="166" mass="18152">MYNNELLQLTLPFGLSSAPKMFASLKLGCGNPLSTKVVHISLSGRLFLGQPGPTSTCVTGCGNLENIRNLGMACKLQEVCSAAFSGGVQTKPIKGKKSLPLPAQLNFKWWLENEDHSSLPIIKKSVTHYLSSDPADAGWGAELNNIYISVKWAPHQHLSFQHQDYK</sequence>
<organism evidence="1 2">
    <name type="scientific">Brenthis ino</name>
    <name type="common">lesser marbled fritillary</name>
    <dbReference type="NCBI Taxonomy" id="405034"/>
    <lineage>
        <taxon>Eukaryota</taxon>
        <taxon>Metazoa</taxon>
        <taxon>Ecdysozoa</taxon>
        <taxon>Arthropoda</taxon>
        <taxon>Hexapoda</taxon>
        <taxon>Insecta</taxon>
        <taxon>Pterygota</taxon>
        <taxon>Neoptera</taxon>
        <taxon>Endopterygota</taxon>
        <taxon>Lepidoptera</taxon>
        <taxon>Glossata</taxon>
        <taxon>Ditrysia</taxon>
        <taxon>Papilionoidea</taxon>
        <taxon>Nymphalidae</taxon>
        <taxon>Heliconiinae</taxon>
        <taxon>Argynnini</taxon>
        <taxon>Brenthis</taxon>
    </lineage>
</organism>
<reference evidence="1" key="1">
    <citation type="submission" date="2021-12" db="EMBL/GenBank/DDBJ databases">
        <authorList>
            <person name="Martin H S."/>
        </authorList>
    </citation>
    <scope>NUCLEOTIDE SEQUENCE</scope>
</reference>
<proteinExistence type="predicted"/>
<accession>A0A8J9UTB7</accession>
<dbReference type="Proteomes" id="UP000838878">
    <property type="component" value="Chromosome 4"/>
</dbReference>
<feature type="non-terminal residue" evidence="1">
    <location>
        <position position="166"/>
    </location>
</feature>
<evidence type="ECO:0000313" key="1">
    <source>
        <dbReference type="EMBL" id="CAH0724549.1"/>
    </source>
</evidence>
<name>A0A8J9UTB7_9NEOP</name>
<evidence type="ECO:0000313" key="2">
    <source>
        <dbReference type="Proteomes" id="UP000838878"/>
    </source>
</evidence>
<keyword evidence="2" id="KW-1185">Reference proteome</keyword>
<protein>
    <submittedName>
        <fullName evidence="1">Uncharacterized protein</fullName>
    </submittedName>
</protein>
<dbReference type="OrthoDB" id="7462124at2759"/>
<gene>
    <name evidence="1" type="ORF">BINO364_LOCUS10243</name>
</gene>
<dbReference type="AlphaFoldDB" id="A0A8J9UTB7"/>
<dbReference type="EMBL" id="OV170224">
    <property type="protein sequence ID" value="CAH0724549.1"/>
    <property type="molecule type" value="Genomic_DNA"/>
</dbReference>